<protein>
    <submittedName>
        <fullName evidence="2">Uncharacterized protein</fullName>
    </submittedName>
</protein>
<dbReference type="EMBL" id="JARIHO010000148">
    <property type="protein sequence ID" value="KAJ7300945.1"/>
    <property type="molecule type" value="Genomic_DNA"/>
</dbReference>
<evidence type="ECO:0000313" key="2">
    <source>
        <dbReference type="EMBL" id="KAJ7300945.1"/>
    </source>
</evidence>
<evidence type="ECO:0000256" key="1">
    <source>
        <dbReference type="SAM" id="MobiDB-lite"/>
    </source>
</evidence>
<evidence type="ECO:0000313" key="3">
    <source>
        <dbReference type="Proteomes" id="UP001218218"/>
    </source>
</evidence>
<feature type="compositionally biased region" description="Polar residues" evidence="1">
    <location>
        <begin position="10"/>
        <end position="26"/>
    </location>
</feature>
<name>A0AAD7E7M4_9AGAR</name>
<keyword evidence="3" id="KW-1185">Reference proteome</keyword>
<organism evidence="2 3">
    <name type="scientific">Mycena albidolilacea</name>
    <dbReference type="NCBI Taxonomy" id="1033008"/>
    <lineage>
        <taxon>Eukaryota</taxon>
        <taxon>Fungi</taxon>
        <taxon>Dikarya</taxon>
        <taxon>Basidiomycota</taxon>
        <taxon>Agaricomycotina</taxon>
        <taxon>Agaricomycetes</taxon>
        <taxon>Agaricomycetidae</taxon>
        <taxon>Agaricales</taxon>
        <taxon>Marasmiineae</taxon>
        <taxon>Mycenaceae</taxon>
        <taxon>Mycena</taxon>
    </lineage>
</organism>
<dbReference type="Proteomes" id="UP001218218">
    <property type="component" value="Unassembled WGS sequence"/>
</dbReference>
<reference evidence="2" key="1">
    <citation type="submission" date="2023-03" db="EMBL/GenBank/DDBJ databases">
        <title>Massive genome expansion in bonnet fungi (Mycena s.s.) driven by repeated elements and novel gene families across ecological guilds.</title>
        <authorList>
            <consortium name="Lawrence Berkeley National Laboratory"/>
            <person name="Harder C.B."/>
            <person name="Miyauchi S."/>
            <person name="Viragh M."/>
            <person name="Kuo A."/>
            <person name="Thoen E."/>
            <person name="Andreopoulos B."/>
            <person name="Lu D."/>
            <person name="Skrede I."/>
            <person name="Drula E."/>
            <person name="Henrissat B."/>
            <person name="Morin E."/>
            <person name="Kohler A."/>
            <person name="Barry K."/>
            <person name="LaButti K."/>
            <person name="Morin E."/>
            <person name="Salamov A."/>
            <person name="Lipzen A."/>
            <person name="Mereny Z."/>
            <person name="Hegedus B."/>
            <person name="Baldrian P."/>
            <person name="Stursova M."/>
            <person name="Weitz H."/>
            <person name="Taylor A."/>
            <person name="Grigoriev I.V."/>
            <person name="Nagy L.G."/>
            <person name="Martin F."/>
            <person name="Kauserud H."/>
        </authorList>
    </citation>
    <scope>NUCLEOTIDE SEQUENCE</scope>
    <source>
        <strain evidence="2">CBHHK002</strain>
    </source>
</reference>
<accession>A0AAD7E7M4</accession>
<dbReference type="AlphaFoldDB" id="A0AAD7E7M4"/>
<gene>
    <name evidence="2" type="ORF">DFH08DRAFT_907600</name>
</gene>
<feature type="region of interest" description="Disordered" evidence="1">
    <location>
        <begin position="1"/>
        <end position="26"/>
    </location>
</feature>
<sequence length="203" mass="22608">MDNQPHESADSTANSTPHNLESHSQGSVMFSGNQVFTVNGGTFTSVTNQCPARVPSDFRMIPLGDIDLRHEIQVDRGVVGRRRGQGCIRRVYSAKVQSRKSDFTVAMYQGDGAEEDWRQAIAEHVSIRQVSCSVSVGALTTDSAIPILFRFMGQYIQAVYMLHCIMTSLCRFINSWTVINTRTSQQYISMHAVVPTSLQQTIM</sequence>
<comment type="caution">
    <text evidence="2">The sequence shown here is derived from an EMBL/GenBank/DDBJ whole genome shotgun (WGS) entry which is preliminary data.</text>
</comment>
<proteinExistence type="predicted"/>